<protein>
    <submittedName>
        <fullName evidence="2">Uncharacterized protein</fullName>
    </submittedName>
</protein>
<comment type="caution">
    <text evidence="2">The sequence shown here is derived from an EMBL/GenBank/DDBJ whole genome shotgun (WGS) entry which is preliminary data.</text>
</comment>
<evidence type="ECO:0000313" key="3">
    <source>
        <dbReference type="Proteomes" id="UP000053881"/>
    </source>
</evidence>
<accession>A0A0Q9XTU4</accession>
<proteinExistence type="predicted"/>
<evidence type="ECO:0000313" key="2">
    <source>
        <dbReference type="EMBL" id="KRG11727.1"/>
    </source>
</evidence>
<keyword evidence="1" id="KW-0812">Transmembrane</keyword>
<keyword evidence="1" id="KW-0472">Membrane</keyword>
<evidence type="ECO:0000256" key="1">
    <source>
        <dbReference type="SAM" id="Phobius"/>
    </source>
</evidence>
<sequence>MAFMLVVFGMTGIIGSLAGGIVFDTFGGSALYYIMAVFALMGSIGLGSIGLIFFHLKEKTVVKGISI</sequence>
<dbReference type="Proteomes" id="UP000053881">
    <property type="component" value="Unassembled WGS sequence"/>
</dbReference>
<dbReference type="AlphaFoldDB" id="A0A0Q9XTU4"/>
<name>A0A0Q9XTU4_9BACI</name>
<reference evidence="2 3" key="1">
    <citation type="submission" date="2015-06" db="EMBL/GenBank/DDBJ databases">
        <title>Genome sequencing project of Bacillus galactosidilyticus PL133.</title>
        <authorList>
            <person name="Gaiero J."/>
            <person name="Nicol R."/>
            <person name="Habash M."/>
        </authorList>
    </citation>
    <scope>NUCLEOTIDE SEQUENCE [LARGE SCALE GENOMIC DNA]</scope>
    <source>
        <strain evidence="2 3">PL133</strain>
    </source>
</reference>
<dbReference type="EMBL" id="LGPB01000113">
    <property type="protein sequence ID" value="KRG11727.1"/>
    <property type="molecule type" value="Genomic_DNA"/>
</dbReference>
<organism evidence="2 3">
    <name type="scientific">Lederbergia galactosidilytica</name>
    <dbReference type="NCBI Taxonomy" id="217031"/>
    <lineage>
        <taxon>Bacteria</taxon>
        <taxon>Bacillati</taxon>
        <taxon>Bacillota</taxon>
        <taxon>Bacilli</taxon>
        <taxon>Bacillales</taxon>
        <taxon>Bacillaceae</taxon>
        <taxon>Lederbergia</taxon>
    </lineage>
</organism>
<feature type="transmembrane region" description="Helical" evidence="1">
    <location>
        <begin position="30"/>
        <end position="54"/>
    </location>
</feature>
<gene>
    <name evidence="2" type="ORF">ACA29_15160</name>
</gene>
<keyword evidence="1" id="KW-1133">Transmembrane helix</keyword>